<accession>A0A4Y2XDA3</accession>
<gene>
    <name evidence="1" type="ORF">AVEN_108764_1</name>
</gene>
<keyword evidence="2" id="KW-1185">Reference proteome</keyword>
<dbReference type="Proteomes" id="UP000499080">
    <property type="component" value="Unassembled WGS sequence"/>
</dbReference>
<comment type="caution">
    <text evidence="1">The sequence shown here is derived from an EMBL/GenBank/DDBJ whole genome shotgun (WGS) entry which is preliminary data.</text>
</comment>
<sequence length="122" mass="14345">MAAKLDIKEEIPRVCRLRTALNNVPDSTEEEYYRLAVYVPYLGDFCNSLKERFESHKETVHPYNISFQNFVPKQISIHWKLLSIPTKNICHIKRWCKVSLCRGKKSGVRKNLKIFPKQPLVL</sequence>
<proteinExistence type="predicted"/>
<evidence type="ECO:0000313" key="2">
    <source>
        <dbReference type="Proteomes" id="UP000499080"/>
    </source>
</evidence>
<evidence type="ECO:0000313" key="1">
    <source>
        <dbReference type="EMBL" id="GBO46012.1"/>
    </source>
</evidence>
<dbReference type="OrthoDB" id="6437181at2759"/>
<dbReference type="AlphaFoldDB" id="A0A4Y2XDA3"/>
<reference evidence="1 2" key="1">
    <citation type="journal article" date="2019" name="Sci. Rep.">
        <title>Orb-weaving spider Araneus ventricosus genome elucidates the spidroin gene catalogue.</title>
        <authorList>
            <person name="Kono N."/>
            <person name="Nakamura H."/>
            <person name="Ohtoshi R."/>
            <person name="Moran D.A.P."/>
            <person name="Shinohara A."/>
            <person name="Yoshida Y."/>
            <person name="Fujiwara M."/>
            <person name="Mori M."/>
            <person name="Tomita M."/>
            <person name="Arakawa K."/>
        </authorList>
    </citation>
    <scope>NUCLEOTIDE SEQUENCE [LARGE SCALE GENOMIC DNA]</scope>
</reference>
<organism evidence="1 2">
    <name type="scientific">Araneus ventricosus</name>
    <name type="common">Orbweaver spider</name>
    <name type="synonym">Epeira ventricosa</name>
    <dbReference type="NCBI Taxonomy" id="182803"/>
    <lineage>
        <taxon>Eukaryota</taxon>
        <taxon>Metazoa</taxon>
        <taxon>Ecdysozoa</taxon>
        <taxon>Arthropoda</taxon>
        <taxon>Chelicerata</taxon>
        <taxon>Arachnida</taxon>
        <taxon>Araneae</taxon>
        <taxon>Araneomorphae</taxon>
        <taxon>Entelegynae</taxon>
        <taxon>Araneoidea</taxon>
        <taxon>Araneidae</taxon>
        <taxon>Araneus</taxon>
    </lineage>
</organism>
<name>A0A4Y2XDA3_ARAVE</name>
<dbReference type="EMBL" id="BGPR01073438">
    <property type="protein sequence ID" value="GBO46012.1"/>
    <property type="molecule type" value="Genomic_DNA"/>
</dbReference>
<protein>
    <submittedName>
        <fullName evidence="1">Uncharacterized protein</fullName>
    </submittedName>
</protein>